<feature type="transmembrane region" description="Helical" evidence="5">
    <location>
        <begin position="173"/>
        <end position="194"/>
    </location>
</feature>
<feature type="transmembrane region" description="Helical" evidence="5">
    <location>
        <begin position="112"/>
        <end position="134"/>
    </location>
</feature>
<dbReference type="GO" id="GO:0022857">
    <property type="term" value="F:transmembrane transporter activity"/>
    <property type="evidence" value="ECO:0007669"/>
    <property type="project" value="InterPro"/>
</dbReference>
<feature type="transmembrane region" description="Helical" evidence="5">
    <location>
        <begin position="251"/>
        <end position="269"/>
    </location>
</feature>
<dbReference type="InterPro" id="IPR020846">
    <property type="entry name" value="MFS_dom"/>
</dbReference>
<dbReference type="eggNOG" id="KOG0255">
    <property type="taxonomic scope" value="Eukaryota"/>
</dbReference>
<dbReference type="Proteomes" id="UP000014500">
    <property type="component" value="Unassembled WGS sequence"/>
</dbReference>
<feature type="transmembrane region" description="Helical" evidence="5">
    <location>
        <begin position="339"/>
        <end position="359"/>
    </location>
</feature>
<dbReference type="HOGENOM" id="CLU_001265_33_3_1"/>
<dbReference type="SUPFAM" id="SSF103473">
    <property type="entry name" value="MFS general substrate transporter"/>
    <property type="match status" value="1"/>
</dbReference>
<dbReference type="OMA" id="HTVTDEW"/>
<evidence type="ECO:0000313" key="8">
    <source>
        <dbReference type="Proteomes" id="UP000014500"/>
    </source>
</evidence>
<comment type="subcellular location">
    <subcellularLocation>
        <location evidence="1">Membrane</location>
        <topology evidence="1">Multi-pass membrane protein</topology>
    </subcellularLocation>
</comment>
<evidence type="ECO:0000313" key="7">
    <source>
        <dbReference type="EnsemblMetazoa" id="SMAR003760-PA"/>
    </source>
</evidence>
<proteinExistence type="predicted"/>
<feature type="transmembrane region" description="Helical" evidence="5">
    <location>
        <begin position="317"/>
        <end position="333"/>
    </location>
</feature>
<keyword evidence="2 5" id="KW-0812">Transmembrane</keyword>
<dbReference type="AlphaFoldDB" id="T1IRR1"/>
<dbReference type="EMBL" id="JH431376">
    <property type="status" value="NOT_ANNOTATED_CDS"/>
    <property type="molecule type" value="Genomic_DNA"/>
</dbReference>
<feature type="domain" description="Major facilitator superfamily (MFS) profile" evidence="6">
    <location>
        <begin position="64"/>
        <end position="394"/>
    </location>
</feature>
<feature type="transmembrane region" description="Helical" evidence="5">
    <location>
        <begin position="146"/>
        <end position="167"/>
    </location>
</feature>
<dbReference type="GO" id="GO:0016020">
    <property type="term" value="C:membrane"/>
    <property type="evidence" value="ECO:0007669"/>
    <property type="project" value="UniProtKB-SubCell"/>
</dbReference>
<protein>
    <recommendedName>
        <fullName evidence="6">Major facilitator superfamily (MFS) profile domain-containing protein</fullName>
    </recommendedName>
</protein>
<dbReference type="STRING" id="126957.T1IRR1"/>
<dbReference type="Gene3D" id="1.20.1250.20">
    <property type="entry name" value="MFS general substrate transporter like domains"/>
    <property type="match status" value="1"/>
</dbReference>
<reference evidence="7" key="2">
    <citation type="submission" date="2015-02" db="UniProtKB">
        <authorList>
            <consortium name="EnsemblMetazoa"/>
        </authorList>
    </citation>
    <scope>IDENTIFICATION</scope>
</reference>
<keyword evidence="3 5" id="KW-1133">Transmembrane helix</keyword>
<dbReference type="Pfam" id="PF00083">
    <property type="entry name" value="Sugar_tr"/>
    <property type="match status" value="2"/>
</dbReference>
<keyword evidence="8" id="KW-1185">Reference proteome</keyword>
<evidence type="ECO:0000256" key="5">
    <source>
        <dbReference type="SAM" id="Phobius"/>
    </source>
</evidence>
<evidence type="ECO:0000256" key="4">
    <source>
        <dbReference type="ARBA" id="ARBA00023136"/>
    </source>
</evidence>
<evidence type="ECO:0000256" key="1">
    <source>
        <dbReference type="ARBA" id="ARBA00004141"/>
    </source>
</evidence>
<keyword evidence="4 5" id="KW-0472">Membrane</keyword>
<dbReference type="InterPro" id="IPR036259">
    <property type="entry name" value="MFS_trans_sf"/>
</dbReference>
<evidence type="ECO:0000256" key="2">
    <source>
        <dbReference type="ARBA" id="ARBA00022692"/>
    </source>
</evidence>
<dbReference type="PANTHER" id="PTHR24064">
    <property type="entry name" value="SOLUTE CARRIER FAMILY 22 MEMBER"/>
    <property type="match status" value="1"/>
</dbReference>
<organism evidence="7 8">
    <name type="scientific">Strigamia maritima</name>
    <name type="common">European centipede</name>
    <name type="synonym">Geophilus maritimus</name>
    <dbReference type="NCBI Taxonomy" id="126957"/>
    <lineage>
        <taxon>Eukaryota</taxon>
        <taxon>Metazoa</taxon>
        <taxon>Ecdysozoa</taxon>
        <taxon>Arthropoda</taxon>
        <taxon>Myriapoda</taxon>
        <taxon>Chilopoda</taxon>
        <taxon>Pleurostigmophora</taxon>
        <taxon>Geophilomorpha</taxon>
        <taxon>Linotaeniidae</taxon>
        <taxon>Strigamia</taxon>
    </lineage>
</organism>
<evidence type="ECO:0000259" key="6">
    <source>
        <dbReference type="PROSITE" id="PS50850"/>
    </source>
</evidence>
<sequence>FQNLGSVFLAATPDHWCHVPGLADNLYWTDEAKDFVFPKEVRQGKKGYTKCYYYDRDYADLFNYSTDLTTHSLITANQTAVPIVPCKDWIFDKSLYASTIVSEWNLVCSSRWLMSSVQATYMAGVLVGCLIFGFASDRWGRRKAMIVAQVIFCFSSIATAFAPHYLAFVFGRFFIAVAAPGVSGCGFCLSRCLYLQHYTEMLHNHGSYFSVTEVVSTKWRAVVGLSYQIPFGLGYAALPGLAYLFRDWPSLQLAMSVPSLLLLLSIWLVPESPRWLVTNGRYKEAIIILHKIAATNGNSLPSDDELQAMVKSFKKRFVVALVYYGLALNSPTLGGDPYIVVFLSGILEVPAYIIGFLVANKIGRRITYSITFLIAAALCFFIVVTPSGTMSITT</sequence>
<reference evidence="8" key="1">
    <citation type="submission" date="2011-05" db="EMBL/GenBank/DDBJ databases">
        <authorList>
            <person name="Richards S.R."/>
            <person name="Qu J."/>
            <person name="Jiang H."/>
            <person name="Jhangiani S.N."/>
            <person name="Agravi P."/>
            <person name="Goodspeed R."/>
            <person name="Gross S."/>
            <person name="Mandapat C."/>
            <person name="Jackson L."/>
            <person name="Mathew T."/>
            <person name="Pu L."/>
            <person name="Thornton R."/>
            <person name="Saada N."/>
            <person name="Wilczek-Boney K.B."/>
            <person name="Lee S."/>
            <person name="Kovar C."/>
            <person name="Wu Y."/>
            <person name="Scherer S.E."/>
            <person name="Worley K.C."/>
            <person name="Muzny D.M."/>
            <person name="Gibbs R."/>
        </authorList>
    </citation>
    <scope>NUCLEOTIDE SEQUENCE</scope>
    <source>
        <strain evidence="8">Brora</strain>
    </source>
</reference>
<evidence type="ECO:0000256" key="3">
    <source>
        <dbReference type="ARBA" id="ARBA00022989"/>
    </source>
</evidence>
<name>T1IRR1_STRMM</name>
<accession>T1IRR1</accession>
<dbReference type="PROSITE" id="PS50850">
    <property type="entry name" value="MFS"/>
    <property type="match status" value="1"/>
</dbReference>
<dbReference type="EnsemblMetazoa" id="SMAR003760-RA">
    <property type="protein sequence ID" value="SMAR003760-PA"/>
    <property type="gene ID" value="SMAR003760"/>
</dbReference>
<feature type="transmembrane region" description="Helical" evidence="5">
    <location>
        <begin position="225"/>
        <end position="245"/>
    </location>
</feature>
<dbReference type="PhylomeDB" id="T1IRR1"/>
<dbReference type="InterPro" id="IPR005828">
    <property type="entry name" value="MFS_sugar_transport-like"/>
</dbReference>
<feature type="transmembrane region" description="Helical" evidence="5">
    <location>
        <begin position="366"/>
        <end position="384"/>
    </location>
</feature>